<comment type="caution">
    <text evidence="4">The sequence shown here is derived from an EMBL/GenBank/DDBJ whole genome shotgun (WGS) entry which is preliminary data.</text>
</comment>
<keyword evidence="3" id="KW-0175">Coiled coil</keyword>
<name>A0A316DRV1_9FLAO</name>
<evidence type="ECO:0000256" key="1">
    <source>
        <dbReference type="ARBA" id="ARBA00009091"/>
    </source>
</evidence>
<evidence type="ECO:0000256" key="3">
    <source>
        <dbReference type="SAM" id="Coils"/>
    </source>
</evidence>
<dbReference type="SUPFAM" id="SSF111384">
    <property type="entry name" value="OmpH-like"/>
    <property type="match status" value="1"/>
</dbReference>
<gene>
    <name evidence="4" type="ORF">LX78_00258</name>
</gene>
<dbReference type="InterPro" id="IPR024930">
    <property type="entry name" value="Skp_dom_sf"/>
</dbReference>
<organism evidence="4 5">
    <name type="scientific">Xanthomarina spongicola</name>
    <dbReference type="NCBI Taxonomy" id="570520"/>
    <lineage>
        <taxon>Bacteria</taxon>
        <taxon>Pseudomonadati</taxon>
        <taxon>Bacteroidota</taxon>
        <taxon>Flavobacteriia</taxon>
        <taxon>Flavobacteriales</taxon>
        <taxon>Flavobacteriaceae</taxon>
        <taxon>Xanthomarina</taxon>
    </lineage>
</organism>
<proteinExistence type="inferred from homology"/>
<dbReference type="PANTHER" id="PTHR35089:SF1">
    <property type="entry name" value="CHAPERONE PROTEIN SKP"/>
    <property type="match status" value="1"/>
</dbReference>
<dbReference type="AlphaFoldDB" id="A0A316DRV1"/>
<dbReference type="Proteomes" id="UP000245430">
    <property type="component" value="Unassembled WGS sequence"/>
</dbReference>
<reference evidence="4 5" key="1">
    <citation type="submission" date="2018-05" db="EMBL/GenBank/DDBJ databases">
        <title>Genomic Encyclopedia of Archaeal and Bacterial Type Strains, Phase II (KMG-II): from individual species to whole genera.</title>
        <authorList>
            <person name="Goeker M."/>
        </authorList>
    </citation>
    <scope>NUCLEOTIDE SEQUENCE [LARGE SCALE GENOMIC DNA]</scope>
    <source>
        <strain evidence="4 5">DSM 22637</strain>
    </source>
</reference>
<dbReference type="Gene3D" id="3.30.910.20">
    <property type="entry name" value="Skp domain"/>
    <property type="match status" value="1"/>
</dbReference>
<keyword evidence="2" id="KW-0732">Signal</keyword>
<comment type="similarity">
    <text evidence="1">Belongs to the Skp family.</text>
</comment>
<dbReference type="RefSeq" id="WP_109680825.1">
    <property type="nucleotide sequence ID" value="NZ_QGGP01000001.1"/>
</dbReference>
<dbReference type="Pfam" id="PF03938">
    <property type="entry name" value="OmpH"/>
    <property type="match status" value="1"/>
</dbReference>
<protein>
    <submittedName>
        <fullName evidence="4">Outer membrane protein</fullName>
    </submittedName>
</protein>
<dbReference type="EMBL" id="QGGP01000001">
    <property type="protein sequence ID" value="PWK20556.1"/>
    <property type="molecule type" value="Genomic_DNA"/>
</dbReference>
<dbReference type="InterPro" id="IPR005632">
    <property type="entry name" value="Chaperone_Skp"/>
</dbReference>
<dbReference type="OrthoDB" id="1145062at2"/>
<evidence type="ECO:0000313" key="4">
    <source>
        <dbReference type="EMBL" id="PWK20556.1"/>
    </source>
</evidence>
<dbReference type="GO" id="GO:0005829">
    <property type="term" value="C:cytosol"/>
    <property type="evidence" value="ECO:0007669"/>
    <property type="project" value="TreeGrafter"/>
</dbReference>
<evidence type="ECO:0000313" key="5">
    <source>
        <dbReference type="Proteomes" id="UP000245430"/>
    </source>
</evidence>
<dbReference type="SMART" id="SM00935">
    <property type="entry name" value="OmpH"/>
    <property type="match status" value="1"/>
</dbReference>
<dbReference type="PROSITE" id="PS51257">
    <property type="entry name" value="PROKAR_LIPOPROTEIN"/>
    <property type="match status" value="1"/>
</dbReference>
<evidence type="ECO:0000256" key="2">
    <source>
        <dbReference type="ARBA" id="ARBA00022729"/>
    </source>
</evidence>
<feature type="coiled-coil region" evidence="3">
    <location>
        <begin position="86"/>
        <end position="113"/>
    </location>
</feature>
<sequence>MKNIFIVVLAIATLVSCEQSLKTGFIDNSEVINNYQEKLDIEAKYKAKIEAFQKRTDSTSKAFQMEAQEFQLKAQSLPDAQAQKEYQVLSQKQQMLQQRIQFEEQQIQQESQVEIDSLISKVKNFVSDYGKTNGYSYIFGSNEGGSVMYGAEENEVTQIILDALNAEYKKD</sequence>
<dbReference type="PANTHER" id="PTHR35089">
    <property type="entry name" value="CHAPERONE PROTEIN SKP"/>
    <property type="match status" value="1"/>
</dbReference>
<dbReference type="GO" id="GO:0050821">
    <property type="term" value="P:protein stabilization"/>
    <property type="evidence" value="ECO:0007669"/>
    <property type="project" value="TreeGrafter"/>
</dbReference>
<dbReference type="GO" id="GO:0051082">
    <property type="term" value="F:unfolded protein binding"/>
    <property type="evidence" value="ECO:0007669"/>
    <property type="project" value="InterPro"/>
</dbReference>
<keyword evidence="5" id="KW-1185">Reference proteome</keyword>
<accession>A0A316DRV1</accession>